<feature type="signal peptide" evidence="1">
    <location>
        <begin position="1"/>
        <end position="27"/>
    </location>
</feature>
<evidence type="ECO:0000313" key="3">
    <source>
        <dbReference type="Proteomes" id="UP000005641"/>
    </source>
</evidence>
<protein>
    <recommendedName>
        <fullName evidence="4">Transmembrane protein</fullName>
    </recommendedName>
</protein>
<gene>
    <name evidence="2" type="ORF">TGGT1_409260</name>
</gene>
<dbReference type="Proteomes" id="UP000005641">
    <property type="component" value="Unassembled WGS sequence"/>
</dbReference>
<proteinExistence type="predicted"/>
<sequence length="131" mass="15581">MQLLLCLCVVFAPRFFSLLSRWMLFRGQPLEQLFPWTVIPDFTFVANVCKPEEVQGVKIGYLVHMARRQENILYHFYPNRFEIYKRLNLNILPADRLLLDFPFKVEKESLPLQGELGYLIPHVPEEQREDV</sequence>
<name>S7UVJ0_TOXGG</name>
<evidence type="ECO:0000256" key="1">
    <source>
        <dbReference type="SAM" id="SignalP"/>
    </source>
</evidence>
<accession>S7UVJ0</accession>
<evidence type="ECO:0008006" key="4">
    <source>
        <dbReference type="Google" id="ProtNLM"/>
    </source>
</evidence>
<dbReference type="AlphaFoldDB" id="S7UVJ0"/>
<comment type="caution">
    <text evidence="2">The sequence shown here is derived from an EMBL/GenBank/DDBJ whole genome shotgun (WGS) entry which is preliminary data.</text>
</comment>
<keyword evidence="1" id="KW-0732">Signal</keyword>
<feature type="chain" id="PRO_5004557847" description="Transmembrane protein" evidence="1">
    <location>
        <begin position="28"/>
        <end position="131"/>
    </location>
</feature>
<reference evidence="2 3" key="1">
    <citation type="submission" date="2006-05" db="EMBL/GenBank/DDBJ databases">
        <authorList>
            <person name="Paulsen I."/>
        </authorList>
    </citation>
    <scope>NUCLEOTIDE SEQUENCE [LARGE SCALE GENOMIC DNA]</scope>
    <source>
        <strain evidence="2 3">GT1</strain>
    </source>
</reference>
<dbReference type="EMBL" id="AAQM03000127">
    <property type="protein sequence ID" value="EPR61755.1"/>
    <property type="molecule type" value="Genomic_DNA"/>
</dbReference>
<organism evidence="2 3">
    <name type="scientific">Toxoplasma gondii (strain ATCC 50853 / GT1)</name>
    <dbReference type="NCBI Taxonomy" id="507601"/>
    <lineage>
        <taxon>Eukaryota</taxon>
        <taxon>Sar</taxon>
        <taxon>Alveolata</taxon>
        <taxon>Apicomplexa</taxon>
        <taxon>Conoidasida</taxon>
        <taxon>Coccidia</taxon>
        <taxon>Eucoccidiorida</taxon>
        <taxon>Eimeriorina</taxon>
        <taxon>Sarcocystidae</taxon>
        <taxon>Toxoplasma</taxon>
    </lineage>
</organism>
<reference evidence="2 3" key="2">
    <citation type="submission" date="2013-05" db="EMBL/GenBank/DDBJ databases">
        <authorList>
            <person name="Sibley D."/>
            <person name="Venepally P."/>
            <person name="Karamycheva S."/>
            <person name="Hadjithomas M."/>
            <person name="Khan A."/>
            <person name="Brunk B."/>
            <person name="Roos D."/>
            <person name="Caler E."/>
            <person name="Lorenzi H."/>
        </authorList>
    </citation>
    <scope>NUCLEOTIDE SEQUENCE [LARGE SCALE GENOMIC DNA]</scope>
    <source>
        <strain evidence="2 3">GT1</strain>
    </source>
</reference>
<dbReference type="VEuPathDB" id="ToxoDB:TGGT1_409260"/>
<evidence type="ECO:0000313" key="2">
    <source>
        <dbReference type="EMBL" id="EPR61755.1"/>
    </source>
</evidence>